<name>A0A1Z1M4U7_OSMFI</name>
<sequence>MLIISNSLIIIYYILNPCMIKLIKNNIFVIYSTISINKLNDI</sequence>
<evidence type="ECO:0000313" key="1">
    <source>
        <dbReference type="EMBL" id="ARW60794.1"/>
    </source>
</evidence>
<keyword evidence="1" id="KW-0934">Plastid</keyword>
<accession>A0A1Z1M4U7</accession>
<protein>
    <submittedName>
        <fullName evidence="1">Uncharacterized protein</fullName>
    </submittedName>
</protein>
<dbReference type="GeneID" id="33353733"/>
<geneLocation type="chloroplast" evidence="1"/>
<reference evidence="1" key="1">
    <citation type="journal article" date="2017" name="J. Phycol.">
        <title>Analysis of chloroplast genomes and a supermatrix inform reclassification of the Rhodomelaceae (Rhodophyta).</title>
        <authorList>
            <person name="Diaz-Tapia P."/>
            <person name="Maggs C.A."/>
            <person name="West J.A."/>
            <person name="Verbruggen H."/>
        </authorList>
    </citation>
    <scope>NUCLEOTIDE SEQUENCE</scope>
    <source>
        <strain evidence="1">JW2841</strain>
    </source>
</reference>
<organism evidence="1">
    <name type="scientific">Osmundaria fimbriata</name>
    <name type="common">Red alga</name>
    <name type="synonym">Delesseria fimbriata</name>
    <dbReference type="NCBI Taxonomy" id="228265"/>
    <lineage>
        <taxon>Eukaryota</taxon>
        <taxon>Rhodophyta</taxon>
        <taxon>Florideophyceae</taxon>
        <taxon>Rhodymeniophycidae</taxon>
        <taxon>Ceramiales</taxon>
        <taxon>Rhodomelaceae</taxon>
        <taxon>Amansieae</taxon>
        <taxon>Osmundaria</taxon>
    </lineage>
</organism>
<keyword evidence="1" id="KW-0150">Chloroplast</keyword>
<dbReference type="AlphaFoldDB" id="A0A1Z1M4U7"/>
<proteinExistence type="predicted"/>
<dbReference type="RefSeq" id="YP_009392232.1">
    <property type="nucleotide sequence ID" value="NC_035262.1"/>
</dbReference>
<dbReference type="EMBL" id="MF101415">
    <property type="protein sequence ID" value="ARW60794.1"/>
    <property type="molecule type" value="Genomic_DNA"/>
</dbReference>
<gene>
    <name evidence="1" type="primary">orf42</name>
</gene>